<proteinExistence type="predicted"/>
<comment type="caution">
    <text evidence="2">The sequence shown here is derived from an EMBL/GenBank/DDBJ whole genome shotgun (WGS) entry which is preliminary data.</text>
</comment>
<feature type="region of interest" description="Disordered" evidence="1">
    <location>
        <begin position="143"/>
        <end position="196"/>
    </location>
</feature>
<feature type="compositionally biased region" description="Low complexity" evidence="1">
    <location>
        <begin position="174"/>
        <end position="196"/>
    </location>
</feature>
<gene>
    <name evidence="2" type="ORF">FB474_3241</name>
</gene>
<sequence>MALVADLRKTVTDTTPVYAVVGATDLAVEKVREARTRAAALRAELGDFDVTAVQGKAVETAQHVPALALNRTLEIAGKAQESYDTLAERGQKLVTRIRGQKATQDLLAQAGNTLALGKGAVTTIRNAATDTERAVKATLTTGRREATEAAETVKTSAKTTGTTTKTAAKKATKATKPAAKRATTTATKRAATAKSATKAAATSAAKTAEAAEKAVEAAAEKVGD</sequence>
<protein>
    <recommendedName>
        <fullName evidence="4">Heparin binding hemagglutinin HbhA</fullName>
    </recommendedName>
</protein>
<dbReference type="Proteomes" id="UP000319514">
    <property type="component" value="Unassembled WGS sequence"/>
</dbReference>
<dbReference type="OrthoDB" id="5146913at2"/>
<dbReference type="EMBL" id="VFOQ01000001">
    <property type="protein sequence ID" value="TQL61821.1"/>
    <property type="molecule type" value="Genomic_DNA"/>
</dbReference>
<reference evidence="2 3" key="1">
    <citation type="submission" date="2019-06" db="EMBL/GenBank/DDBJ databases">
        <title>Sequencing the genomes of 1000 actinobacteria strains.</title>
        <authorList>
            <person name="Klenk H.-P."/>
        </authorList>
    </citation>
    <scope>NUCLEOTIDE SEQUENCE [LARGE SCALE GENOMIC DNA]</scope>
    <source>
        <strain evidence="2 3">DSM 18082</strain>
    </source>
</reference>
<keyword evidence="3" id="KW-1185">Reference proteome</keyword>
<dbReference type="AlphaFoldDB" id="A0A542ZN80"/>
<organism evidence="2 3">
    <name type="scientific">Oryzihumus leptocrescens</name>
    <dbReference type="NCBI Taxonomy" id="297536"/>
    <lineage>
        <taxon>Bacteria</taxon>
        <taxon>Bacillati</taxon>
        <taxon>Actinomycetota</taxon>
        <taxon>Actinomycetes</taxon>
        <taxon>Micrococcales</taxon>
        <taxon>Intrasporangiaceae</taxon>
        <taxon>Oryzihumus</taxon>
    </lineage>
</organism>
<name>A0A542ZN80_9MICO</name>
<evidence type="ECO:0000313" key="2">
    <source>
        <dbReference type="EMBL" id="TQL61821.1"/>
    </source>
</evidence>
<accession>A0A542ZN80</accession>
<evidence type="ECO:0000256" key="1">
    <source>
        <dbReference type="SAM" id="MobiDB-lite"/>
    </source>
</evidence>
<feature type="compositionally biased region" description="Low complexity" evidence="1">
    <location>
        <begin position="152"/>
        <end position="166"/>
    </location>
</feature>
<evidence type="ECO:0008006" key="4">
    <source>
        <dbReference type="Google" id="ProtNLM"/>
    </source>
</evidence>
<dbReference type="RefSeq" id="WP_141789554.1">
    <property type="nucleotide sequence ID" value="NZ_BAAAKX010000012.1"/>
</dbReference>
<evidence type="ECO:0000313" key="3">
    <source>
        <dbReference type="Proteomes" id="UP000319514"/>
    </source>
</evidence>